<evidence type="ECO:0000259" key="5">
    <source>
        <dbReference type="Pfam" id="PF00669"/>
    </source>
</evidence>
<evidence type="ECO:0000256" key="2">
    <source>
        <dbReference type="ARBA" id="ARBA00023143"/>
    </source>
</evidence>
<name>A0A1F7F5U3_UNCRA</name>
<evidence type="ECO:0000256" key="1">
    <source>
        <dbReference type="ARBA" id="ARBA00005709"/>
    </source>
</evidence>
<comment type="similarity">
    <text evidence="1 3">Belongs to the bacterial flagellin family.</text>
</comment>
<gene>
    <name evidence="7" type="ORF">A2519_05545</name>
</gene>
<dbReference type="GO" id="GO:0005198">
    <property type="term" value="F:structural molecule activity"/>
    <property type="evidence" value="ECO:0007669"/>
    <property type="project" value="UniProtKB-UniRule"/>
</dbReference>
<keyword evidence="2 3" id="KW-0975">Bacterial flagellum</keyword>
<comment type="caution">
    <text evidence="7">The sequence shown here is derived from an EMBL/GenBank/DDBJ whole genome shotgun (WGS) entry which is preliminary data.</text>
</comment>
<organism evidence="7 8">
    <name type="scientific">Candidatus Raymondbacteria bacterium RIFOXYD12_FULL_49_13</name>
    <dbReference type="NCBI Taxonomy" id="1817890"/>
    <lineage>
        <taxon>Bacteria</taxon>
        <taxon>Raymondiibacteriota</taxon>
    </lineage>
</organism>
<feature type="domain" description="Flagellin C-terminal" evidence="6">
    <location>
        <begin position="197"/>
        <end position="279"/>
    </location>
</feature>
<evidence type="ECO:0000256" key="4">
    <source>
        <dbReference type="SAM" id="Coils"/>
    </source>
</evidence>
<dbReference type="PANTHER" id="PTHR42792:SF2">
    <property type="entry name" value="FLAGELLIN"/>
    <property type="match status" value="1"/>
</dbReference>
<accession>A0A1F7F5U3</accession>
<dbReference type="Gene3D" id="6.10.10.10">
    <property type="entry name" value="Flagellar export chaperone, C-terminal domain"/>
    <property type="match status" value="1"/>
</dbReference>
<dbReference type="InterPro" id="IPR046358">
    <property type="entry name" value="Flagellin_C"/>
</dbReference>
<evidence type="ECO:0000313" key="7">
    <source>
        <dbReference type="EMBL" id="OGK01907.1"/>
    </source>
</evidence>
<dbReference type="AlphaFoldDB" id="A0A1F7F5U3"/>
<dbReference type="SUPFAM" id="SSF64518">
    <property type="entry name" value="Phase 1 flagellin"/>
    <property type="match status" value="1"/>
</dbReference>
<dbReference type="Pfam" id="PF00669">
    <property type="entry name" value="Flagellin_N"/>
    <property type="match status" value="1"/>
</dbReference>
<dbReference type="InterPro" id="IPR001029">
    <property type="entry name" value="Flagellin_N"/>
</dbReference>
<dbReference type="GO" id="GO:0009288">
    <property type="term" value="C:bacterial-type flagellum"/>
    <property type="evidence" value="ECO:0007669"/>
    <property type="project" value="UniProtKB-SubCell"/>
</dbReference>
<dbReference type="InterPro" id="IPR042187">
    <property type="entry name" value="Flagellin_C_sub2"/>
</dbReference>
<sequence>MPRINHNIPAMITGSALRHVNRQMATSLERLSTGLRINRASDDAAGLSVSESLRTQVRGTAMANRNANDGIALLRIAEGAANEISAMLQRMRELAVQSDNDTLITVDRGYLNLEYQALMEEITRISAAAQYNSQTLIYGDGFGVSGGNSSILHIGANNLNGVDRLSVTITPASAGAIGLTGSSIGSNSAALAAIFSLDNAIHSVNAMRANLGAYINRLEHAVTSLDNQEENMQAAESTIRDVDFAAETSAFARHQILMQSSTAMLAQANQVPQSVLALLQ</sequence>
<protein>
    <recommendedName>
        <fullName evidence="3">Flagellin</fullName>
    </recommendedName>
</protein>
<keyword evidence="3" id="KW-0964">Secreted</keyword>
<proteinExistence type="inferred from homology"/>
<feature type="coiled-coil region" evidence="4">
    <location>
        <begin position="215"/>
        <end position="245"/>
    </location>
</feature>
<dbReference type="Gene3D" id="1.20.1330.10">
    <property type="entry name" value="f41 fragment of flagellin, N-terminal domain"/>
    <property type="match status" value="2"/>
</dbReference>
<dbReference type="GO" id="GO:0005576">
    <property type="term" value="C:extracellular region"/>
    <property type="evidence" value="ECO:0007669"/>
    <property type="project" value="UniProtKB-SubCell"/>
</dbReference>
<dbReference type="Proteomes" id="UP000179243">
    <property type="component" value="Unassembled WGS sequence"/>
</dbReference>
<reference evidence="7 8" key="1">
    <citation type="journal article" date="2016" name="Nat. Commun.">
        <title>Thousands of microbial genomes shed light on interconnected biogeochemical processes in an aquifer system.</title>
        <authorList>
            <person name="Anantharaman K."/>
            <person name="Brown C.T."/>
            <person name="Hug L.A."/>
            <person name="Sharon I."/>
            <person name="Castelle C.J."/>
            <person name="Probst A.J."/>
            <person name="Thomas B.C."/>
            <person name="Singh A."/>
            <person name="Wilkins M.J."/>
            <person name="Karaoz U."/>
            <person name="Brodie E.L."/>
            <person name="Williams K.H."/>
            <person name="Hubbard S.S."/>
            <person name="Banfield J.F."/>
        </authorList>
    </citation>
    <scope>NUCLEOTIDE SEQUENCE [LARGE SCALE GENOMIC DNA]</scope>
</reference>
<feature type="domain" description="Flagellin N-terminal" evidence="5">
    <location>
        <begin position="4"/>
        <end position="138"/>
    </location>
</feature>
<dbReference type="PRINTS" id="PR00207">
    <property type="entry name" value="FLAGELLIN"/>
</dbReference>
<evidence type="ECO:0000259" key="6">
    <source>
        <dbReference type="Pfam" id="PF00700"/>
    </source>
</evidence>
<evidence type="ECO:0000256" key="3">
    <source>
        <dbReference type="RuleBase" id="RU362073"/>
    </source>
</evidence>
<comment type="subcellular location">
    <subcellularLocation>
        <location evidence="3">Secreted</location>
    </subcellularLocation>
    <subcellularLocation>
        <location evidence="3">Bacterial flagellum</location>
    </subcellularLocation>
</comment>
<dbReference type="InterPro" id="IPR001492">
    <property type="entry name" value="Flagellin"/>
</dbReference>
<comment type="function">
    <text evidence="3">Flagellin is the subunit protein which polymerizes to form the filaments of bacterial flagella.</text>
</comment>
<evidence type="ECO:0000313" key="8">
    <source>
        <dbReference type="Proteomes" id="UP000179243"/>
    </source>
</evidence>
<dbReference type="EMBL" id="MFYX01000116">
    <property type="protein sequence ID" value="OGK01907.1"/>
    <property type="molecule type" value="Genomic_DNA"/>
</dbReference>
<dbReference type="Pfam" id="PF00700">
    <property type="entry name" value="Flagellin_C"/>
    <property type="match status" value="1"/>
</dbReference>
<dbReference type="PANTHER" id="PTHR42792">
    <property type="entry name" value="FLAGELLIN"/>
    <property type="match status" value="1"/>
</dbReference>
<keyword evidence="4" id="KW-0175">Coiled coil</keyword>